<comment type="caution">
    <text evidence="9">Lacks conserved residue(s) required for the propagation of feature annotation.</text>
</comment>
<evidence type="ECO:0000313" key="14">
    <source>
        <dbReference type="Proteomes" id="UP001226867"/>
    </source>
</evidence>
<feature type="binding site" evidence="9">
    <location>
        <begin position="170"/>
        <end position="175"/>
    </location>
    <ligand>
        <name>ATP</name>
        <dbReference type="ChEBI" id="CHEBI:30616"/>
    </ligand>
</feature>
<dbReference type="SUPFAM" id="SSF50249">
    <property type="entry name" value="Nucleic acid-binding proteins"/>
    <property type="match status" value="1"/>
</dbReference>
<dbReference type="RefSeq" id="WP_307691141.1">
    <property type="nucleotide sequence ID" value="NZ_JAUSRO010000012.1"/>
</dbReference>
<dbReference type="SUPFAM" id="SSF52540">
    <property type="entry name" value="P-loop containing nucleoside triphosphate hydrolases"/>
    <property type="match status" value="1"/>
</dbReference>
<keyword evidence="2 9" id="KW-0547">Nucleotide-binding</keyword>
<dbReference type="SMART" id="SM00959">
    <property type="entry name" value="Rho_N"/>
    <property type="match status" value="1"/>
</dbReference>
<evidence type="ECO:0000256" key="4">
    <source>
        <dbReference type="ARBA" id="ARBA00022806"/>
    </source>
</evidence>
<sequence length="421" mass="47430">MHLNELKALHVSEVLKQAEALEIENTGRMRKQELMFAIIKKRAKAGEQVFADGVLEILPDGFGFLRSPDTSFTASTDDIYISPSQVRRFNLHTGDMVEGEVRTPKDGERYFALTKLDAVNGGPPEQNKHKVMFENLTPLFPKEQMKLEREGVKGEENITGRIIDIIAPIGKGQRALLVAPPKSGKTVMMQHIAHAISANYPEVHMMVLLVDERPEEVTEMQRTVKGEVIASTFDEPAARHVHVAEMVIERAKRLVELKKDVVILLDSITRLARAYNNVVPSSGKVLTGGVDSNALQRPKRFLGAARNVEEGGSLTIIGTALIDTGSRMDEVIFEEFKGTGNSEIHLDRRLYEKRVFPSIQLNRSGTRREELLLPPEILQKTRILRQLMYNMDEIESMELMLKNMKATKTNVEFFDMMRRGG</sequence>
<dbReference type="PANTHER" id="PTHR46425">
    <property type="entry name" value="TRANSCRIPTION TERMINATION FACTOR RHO"/>
    <property type="match status" value="1"/>
</dbReference>
<keyword evidence="8 9" id="KW-0804">Transcription</keyword>
<proteinExistence type="inferred from homology"/>
<dbReference type="InterPro" id="IPR027417">
    <property type="entry name" value="P-loop_NTPase"/>
</dbReference>
<dbReference type="Pfam" id="PF00006">
    <property type="entry name" value="ATP-synt_ab"/>
    <property type="match status" value="1"/>
</dbReference>
<gene>
    <name evidence="9" type="primary">rho</name>
    <name evidence="13" type="ORF">J2W36_003634</name>
</gene>
<dbReference type="Gene3D" id="2.40.50.140">
    <property type="entry name" value="Nucleic acid-binding proteins"/>
    <property type="match status" value="1"/>
</dbReference>
<dbReference type="CDD" id="cd01128">
    <property type="entry name" value="rho_factor_C"/>
    <property type="match status" value="1"/>
</dbReference>
<dbReference type="NCBIfam" id="TIGR00767">
    <property type="entry name" value="rho"/>
    <property type="match status" value="1"/>
</dbReference>
<dbReference type="PANTHER" id="PTHR46425:SF1">
    <property type="entry name" value="TRANSCRIPTION TERMINATION FACTOR RHO"/>
    <property type="match status" value="1"/>
</dbReference>
<evidence type="ECO:0000256" key="1">
    <source>
        <dbReference type="ARBA" id="ARBA00022472"/>
    </source>
</evidence>
<dbReference type="SUPFAM" id="SSF68912">
    <property type="entry name" value="Rho N-terminal domain-like"/>
    <property type="match status" value="1"/>
</dbReference>
<dbReference type="SMART" id="SM00382">
    <property type="entry name" value="AAA"/>
    <property type="match status" value="1"/>
</dbReference>
<dbReference type="HAMAP" id="MF_01884">
    <property type="entry name" value="Rho"/>
    <property type="match status" value="1"/>
</dbReference>
<dbReference type="InterPro" id="IPR011112">
    <property type="entry name" value="Rho-like_N"/>
</dbReference>
<reference evidence="13 14" key="1">
    <citation type="submission" date="2023-07" db="EMBL/GenBank/DDBJ databases">
        <title>Sorghum-associated microbial communities from plants grown in Nebraska, USA.</title>
        <authorList>
            <person name="Schachtman D."/>
        </authorList>
    </citation>
    <scope>NUCLEOTIDE SEQUENCE [LARGE SCALE GENOMIC DNA]</scope>
    <source>
        <strain evidence="13 14">DS1607</strain>
    </source>
</reference>
<keyword evidence="14" id="KW-1185">Reference proteome</keyword>
<dbReference type="InterPro" id="IPR003593">
    <property type="entry name" value="AAA+_ATPase"/>
</dbReference>
<keyword evidence="4 9" id="KW-0347">Helicase</keyword>
<dbReference type="Pfam" id="PF07497">
    <property type="entry name" value="Rho_RNA_bind"/>
    <property type="match status" value="1"/>
</dbReference>
<dbReference type="InterPro" id="IPR012340">
    <property type="entry name" value="NA-bd_OB-fold"/>
</dbReference>
<feature type="binding site" evidence="9">
    <location>
        <begin position="182"/>
        <end position="187"/>
    </location>
    <ligand>
        <name>ATP</name>
        <dbReference type="ChEBI" id="CHEBI:30616"/>
    </ligand>
</feature>
<dbReference type="EMBL" id="JAUSRO010000012">
    <property type="protein sequence ID" value="MDP9901367.1"/>
    <property type="molecule type" value="Genomic_DNA"/>
</dbReference>
<dbReference type="Proteomes" id="UP001226867">
    <property type="component" value="Unassembled WGS sequence"/>
</dbReference>
<evidence type="ECO:0000256" key="5">
    <source>
        <dbReference type="ARBA" id="ARBA00022840"/>
    </source>
</evidence>
<dbReference type="InterPro" id="IPR004665">
    <property type="entry name" value="Term_rho"/>
</dbReference>
<keyword evidence="7 9" id="KW-0805">Transcription regulation</keyword>
<protein>
    <recommendedName>
        <fullName evidence="9 10">Transcription termination factor Rho</fullName>
        <ecNumber evidence="9 10">3.6.4.-</ecNumber>
    </recommendedName>
    <alternativeName>
        <fullName evidence="9">ATP-dependent helicase Rho</fullName>
    </alternativeName>
</protein>
<evidence type="ECO:0000256" key="11">
    <source>
        <dbReference type="PROSITE-ProRule" id="PRU01203"/>
    </source>
</evidence>
<evidence type="ECO:0000256" key="9">
    <source>
        <dbReference type="HAMAP-Rule" id="MF_01884"/>
    </source>
</evidence>
<organism evidence="13 14">
    <name type="scientific">Variovorax ginsengisoli</name>
    <dbReference type="NCBI Taxonomy" id="363844"/>
    <lineage>
        <taxon>Bacteria</taxon>
        <taxon>Pseudomonadati</taxon>
        <taxon>Pseudomonadota</taxon>
        <taxon>Betaproteobacteria</taxon>
        <taxon>Burkholderiales</taxon>
        <taxon>Comamonadaceae</taxon>
        <taxon>Variovorax</taxon>
    </lineage>
</organism>
<evidence type="ECO:0000313" key="13">
    <source>
        <dbReference type="EMBL" id="MDP9901367.1"/>
    </source>
</evidence>
<comment type="similarity">
    <text evidence="9 11">Belongs to the Rho family.</text>
</comment>
<evidence type="ECO:0000256" key="6">
    <source>
        <dbReference type="ARBA" id="ARBA00022884"/>
    </source>
</evidence>
<dbReference type="Pfam" id="PF07498">
    <property type="entry name" value="Rho_N"/>
    <property type="match status" value="1"/>
</dbReference>
<dbReference type="InterPro" id="IPR011129">
    <property type="entry name" value="CSD"/>
</dbReference>
<feature type="binding site" evidence="9">
    <location>
        <position position="213"/>
    </location>
    <ligand>
        <name>ATP</name>
        <dbReference type="ChEBI" id="CHEBI:30616"/>
    </ligand>
</feature>
<dbReference type="InterPro" id="IPR041703">
    <property type="entry name" value="Rho_factor_ATP-bd"/>
</dbReference>
<evidence type="ECO:0000256" key="10">
    <source>
        <dbReference type="NCBIfam" id="TIGR00767"/>
    </source>
</evidence>
<dbReference type="CDD" id="cd04459">
    <property type="entry name" value="Rho_CSD"/>
    <property type="match status" value="1"/>
</dbReference>
<name>A0ABT9SD90_9BURK</name>
<evidence type="ECO:0000256" key="3">
    <source>
        <dbReference type="ARBA" id="ARBA00022801"/>
    </source>
</evidence>
<dbReference type="InterPro" id="IPR000194">
    <property type="entry name" value="ATPase_F1/V1/A1_a/bsu_nucl-bd"/>
</dbReference>
<feature type="domain" description="Rho RNA-BD" evidence="12">
    <location>
        <begin position="48"/>
        <end position="123"/>
    </location>
</feature>
<dbReference type="Gene3D" id="1.10.720.10">
    <property type="match status" value="1"/>
</dbReference>
<dbReference type="Gene3D" id="3.40.50.300">
    <property type="entry name" value="P-loop containing nucleotide triphosphate hydrolases"/>
    <property type="match status" value="1"/>
</dbReference>
<evidence type="ECO:0000256" key="8">
    <source>
        <dbReference type="ARBA" id="ARBA00023163"/>
    </source>
</evidence>
<keyword evidence="6 9" id="KW-0694">RNA-binding</keyword>
<evidence type="ECO:0000256" key="2">
    <source>
        <dbReference type="ARBA" id="ARBA00022741"/>
    </source>
</evidence>
<evidence type="ECO:0000256" key="7">
    <source>
        <dbReference type="ARBA" id="ARBA00023015"/>
    </source>
</evidence>
<keyword evidence="1 9" id="KW-0806">Transcription termination</keyword>
<comment type="function">
    <text evidence="9">Facilitates transcription termination by a mechanism that involves Rho binding to the nascent RNA, activation of Rho's RNA-dependent ATPase activity, and release of the mRNA from the DNA template.</text>
</comment>
<dbReference type="InterPro" id="IPR036269">
    <property type="entry name" value="Rho_N_sf"/>
</dbReference>
<accession>A0ABT9SD90</accession>
<comment type="subunit">
    <text evidence="9">Homohexamer. The homohexamer assembles into an open ring structure.</text>
</comment>
<keyword evidence="5 9" id="KW-0067">ATP-binding</keyword>
<keyword evidence="3 9" id="KW-0378">Hydrolase</keyword>
<dbReference type="InterPro" id="IPR011113">
    <property type="entry name" value="Rho_RNA-bd"/>
</dbReference>
<dbReference type="SMART" id="SM00357">
    <property type="entry name" value="CSP"/>
    <property type="match status" value="1"/>
</dbReference>
<dbReference type="NCBIfam" id="NF006886">
    <property type="entry name" value="PRK09376.1"/>
    <property type="match status" value="1"/>
</dbReference>
<evidence type="ECO:0000259" key="12">
    <source>
        <dbReference type="PROSITE" id="PS51856"/>
    </source>
</evidence>
<dbReference type="PROSITE" id="PS51856">
    <property type="entry name" value="RHO_RNA_BD"/>
    <property type="match status" value="1"/>
</dbReference>
<dbReference type="EC" id="3.6.4.-" evidence="9 10"/>
<comment type="caution">
    <text evidence="13">The sequence shown here is derived from an EMBL/GenBank/DDBJ whole genome shotgun (WGS) entry which is preliminary data.</text>
</comment>